<dbReference type="InterPro" id="IPR036390">
    <property type="entry name" value="WH_DNA-bd_sf"/>
</dbReference>
<evidence type="ECO:0000256" key="2">
    <source>
        <dbReference type="ARBA" id="ARBA00023125"/>
    </source>
</evidence>
<comment type="caution">
    <text evidence="5">The sequence shown here is derived from an EMBL/GenBank/DDBJ whole genome shotgun (WGS) entry which is preliminary data.</text>
</comment>
<dbReference type="RefSeq" id="WP_187785258.1">
    <property type="nucleotide sequence ID" value="NZ_JACTVA010000026.1"/>
</dbReference>
<accession>A0ABR7RNC4</accession>
<dbReference type="Pfam" id="PF13404">
    <property type="entry name" value="HTH_AsnC-type"/>
    <property type="match status" value="1"/>
</dbReference>
<feature type="domain" description="HTH asnC-type" evidence="4">
    <location>
        <begin position="4"/>
        <end position="64"/>
    </location>
</feature>
<dbReference type="SMART" id="SM00344">
    <property type="entry name" value="HTH_ASNC"/>
    <property type="match status" value="1"/>
</dbReference>
<dbReference type="PROSITE" id="PS50956">
    <property type="entry name" value="HTH_ASNC_2"/>
    <property type="match status" value="1"/>
</dbReference>
<keyword evidence="2" id="KW-0238">DNA-binding</keyword>
<evidence type="ECO:0000313" key="5">
    <source>
        <dbReference type="EMBL" id="MBC9208099.1"/>
    </source>
</evidence>
<reference evidence="5 6" key="1">
    <citation type="journal article" date="2013" name="Int. J. Syst. Evol. Microbiol.">
        <title>Roseomonas aerophila sp. nov., isolated from air.</title>
        <authorList>
            <person name="Kim S.J."/>
            <person name="Weon H.Y."/>
            <person name="Ahn J.H."/>
            <person name="Hong S.B."/>
            <person name="Seok S.J."/>
            <person name="Whang K.S."/>
            <person name="Kwon S.W."/>
        </authorList>
    </citation>
    <scope>NUCLEOTIDE SEQUENCE [LARGE SCALE GENOMIC DNA]</scope>
    <source>
        <strain evidence="5 6">NBRC 108923</strain>
    </source>
</reference>
<keyword evidence="1" id="KW-0805">Transcription regulation</keyword>
<dbReference type="Pfam" id="PF01037">
    <property type="entry name" value="AsnC_trans_reg"/>
    <property type="match status" value="1"/>
</dbReference>
<dbReference type="Gene3D" id="1.10.10.10">
    <property type="entry name" value="Winged helix-like DNA-binding domain superfamily/Winged helix DNA-binding domain"/>
    <property type="match status" value="1"/>
</dbReference>
<dbReference type="InterPro" id="IPR019888">
    <property type="entry name" value="Tscrpt_reg_AsnC-like"/>
</dbReference>
<sequence length="142" mass="15427">MDRLDDLDHKLLTLLRENSRLPTASLAAHLGTSRGTVQNRIQRLMQAGILAGFTIRLRGDAGLGQVRAITSLEVRSADGRAVIAALRRLPDVGRVYSTNGRWDLVAEINTATLASLDHVLAEIRALPAVTHSETSILLSELK</sequence>
<dbReference type="PANTHER" id="PTHR30154:SF34">
    <property type="entry name" value="TRANSCRIPTIONAL REGULATOR AZLB"/>
    <property type="match status" value="1"/>
</dbReference>
<gene>
    <name evidence="5" type="ORF">IBL26_14740</name>
</gene>
<evidence type="ECO:0000259" key="4">
    <source>
        <dbReference type="PROSITE" id="PS50956"/>
    </source>
</evidence>
<evidence type="ECO:0000313" key="6">
    <source>
        <dbReference type="Proteomes" id="UP000626026"/>
    </source>
</evidence>
<keyword evidence="3" id="KW-0804">Transcription</keyword>
<dbReference type="PANTHER" id="PTHR30154">
    <property type="entry name" value="LEUCINE-RESPONSIVE REGULATORY PROTEIN"/>
    <property type="match status" value="1"/>
</dbReference>
<evidence type="ECO:0000256" key="1">
    <source>
        <dbReference type="ARBA" id="ARBA00023015"/>
    </source>
</evidence>
<protein>
    <submittedName>
        <fullName evidence="5">Lrp/AsnC family transcriptional regulator</fullName>
    </submittedName>
</protein>
<dbReference type="SUPFAM" id="SSF46785">
    <property type="entry name" value="Winged helix' DNA-binding domain"/>
    <property type="match status" value="1"/>
</dbReference>
<dbReference type="InterPro" id="IPR036388">
    <property type="entry name" value="WH-like_DNA-bd_sf"/>
</dbReference>
<organism evidence="5 6">
    <name type="scientific">Teichococcus aerophilus</name>
    <dbReference type="NCBI Taxonomy" id="1224513"/>
    <lineage>
        <taxon>Bacteria</taxon>
        <taxon>Pseudomonadati</taxon>
        <taxon>Pseudomonadota</taxon>
        <taxon>Alphaproteobacteria</taxon>
        <taxon>Acetobacterales</taxon>
        <taxon>Roseomonadaceae</taxon>
        <taxon>Roseomonas</taxon>
    </lineage>
</organism>
<dbReference type="Proteomes" id="UP000626026">
    <property type="component" value="Unassembled WGS sequence"/>
</dbReference>
<dbReference type="Gene3D" id="3.30.70.920">
    <property type="match status" value="1"/>
</dbReference>
<dbReference type="InterPro" id="IPR011008">
    <property type="entry name" value="Dimeric_a/b-barrel"/>
</dbReference>
<dbReference type="InterPro" id="IPR000485">
    <property type="entry name" value="AsnC-type_HTH_dom"/>
</dbReference>
<keyword evidence="6" id="KW-1185">Reference proteome</keyword>
<proteinExistence type="predicted"/>
<name>A0ABR7RNC4_9PROT</name>
<dbReference type="InterPro" id="IPR019887">
    <property type="entry name" value="Tscrpt_reg_AsnC/Lrp_C"/>
</dbReference>
<evidence type="ECO:0000256" key="3">
    <source>
        <dbReference type="ARBA" id="ARBA00023163"/>
    </source>
</evidence>
<dbReference type="PRINTS" id="PR00033">
    <property type="entry name" value="HTHASNC"/>
</dbReference>
<dbReference type="EMBL" id="JACTVA010000026">
    <property type="protein sequence ID" value="MBC9208099.1"/>
    <property type="molecule type" value="Genomic_DNA"/>
</dbReference>
<dbReference type="SUPFAM" id="SSF54909">
    <property type="entry name" value="Dimeric alpha+beta barrel"/>
    <property type="match status" value="1"/>
</dbReference>